<dbReference type="Proteomes" id="UP001500218">
    <property type="component" value="Unassembled WGS sequence"/>
</dbReference>
<organism evidence="1 2">
    <name type="scientific">Luedemannella flava</name>
    <dbReference type="NCBI Taxonomy" id="349316"/>
    <lineage>
        <taxon>Bacteria</taxon>
        <taxon>Bacillati</taxon>
        <taxon>Actinomycetota</taxon>
        <taxon>Actinomycetes</taxon>
        <taxon>Micromonosporales</taxon>
        <taxon>Micromonosporaceae</taxon>
        <taxon>Luedemannella</taxon>
    </lineage>
</organism>
<proteinExistence type="predicted"/>
<sequence length="53" mass="5484">MTTVDPDVSVVSAVAWSADAGTSVLTTFPIALATAGHDFGVVCRDLAARAHRR</sequence>
<dbReference type="EMBL" id="BAAALT010000210">
    <property type="protein sequence ID" value="GAA1824346.1"/>
    <property type="molecule type" value="Genomic_DNA"/>
</dbReference>
<reference evidence="1 2" key="1">
    <citation type="journal article" date="2019" name="Int. J. Syst. Evol. Microbiol.">
        <title>The Global Catalogue of Microorganisms (GCM) 10K type strain sequencing project: providing services to taxonomists for standard genome sequencing and annotation.</title>
        <authorList>
            <consortium name="The Broad Institute Genomics Platform"/>
            <consortium name="The Broad Institute Genome Sequencing Center for Infectious Disease"/>
            <person name="Wu L."/>
            <person name="Ma J."/>
        </authorList>
    </citation>
    <scope>NUCLEOTIDE SEQUENCE [LARGE SCALE GENOMIC DNA]</scope>
    <source>
        <strain evidence="1 2">JCM 13250</strain>
    </source>
</reference>
<name>A0ABN2MFB7_9ACTN</name>
<protein>
    <submittedName>
        <fullName evidence="1">Uncharacterized protein</fullName>
    </submittedName>
</protein>
<keyword evidence="2" id="KW-1185">Reference proteome</keyword>
<accession>A0ABN2MFB7</accession>
<comment type="caution">
    <text evidence="1">The sequence shown here is derived from an EMBL/GenBank/DDBJ whole genome shotgun (WGS) entry which is preliminary data.</text>
</comment>
<gene>
    <name evidence="1" type="ORF">GCM10009682_50710</name>
</gene>
<evidence type="ECO:0000313" key="2">
    <source>
        <dbReference type="Proteomes" id="UP001500218"/>
    </source>
</evidence>
<evidence type="ECO:0000313" key="1">
    <source>
        <dbReference type="EMBL" id="GAA1824346.1"/>
    </source>
</evidence>
<dbReference type="RefSeq" id="WP_344137460.1">
    <property type="nucleotide sequence ID" value="NZ_BAAALT010000210.1"/>
</dbReference>